<dbReference type="Proteomes" id="UP001302249">
    <property type="component" value="Chromosome"/>
</dbReference>
<proteinExistence type="predicted"/>
<keyword evidence="2" id="KW-1185">Reference proteome</keyword>
<gene>
    <name evidence="1" type="ORF">RPR59_01795</name>
</gene>
<evidence type="ECO:0000313" key="1">
    <source>
        <dbReference type="EMBL" id="WNO54018.1"/>
    </source>
</evidence>
<evidence type="ECO:0000313" key="2">
    <source>
        <dbReference type="Proteomes" id="UP001302249"/>
    </source>
</evidence>
<evidence type="ECO:0008006" key="3">
    <source>
        <dbReference type="Google" id="ProtNLM"/>
    </source>
</evidence>
<sequence>MPQARVIAGIGIGAFVVAGIAVAPAIHAQGSSGALAASVSEPRLGSFTPASADPKLAAVLAKSGIDTSDFRFTPSESSKSKSRSVTLAVQARTQRGKTAATETAAATAPGLTLAPIAYNLGVSVGWKRLAVSGDVSRLDLAGEPGSRESAEVGLSYTGEKVGGSVKAKATRPLEHSPAMIAENQSYSIDVGGSYKIAHNLDLTAGVRYKSEQNRLPRLADDNRRDSQAVYIGTAFRF</sequence>
<dbReference type="RefSeq" id="WP_313916055.1">
    <property type="nucleotide sequence ID" value="NZ_CP135076.1"/>
</dbReference>
<accession>A0ABZ0B9R5</accession>
<dbReference type="EMBL" id="CP135076">
    <property type="protein sequence ID" value="WNO54018.1"/>
    <property type="molecule type" value="Genomic_DNA"/>
</dbReference>
<reference evidence="1 2" key="1">
    <citation type="submission" date="2023-09" db="EMBL/GenBank/DDBJ databases">
        <authorList>
            <person name="Rey-Velasco X."/>
        </authorList>
    </citation>
    <scope>NUCLEOTIDE SEQUENCE [LARGE SCALE GENOMIC DNA]</scope>
    <source>
        <strain evidence="1 2">W311</strain>
    </source>
</reference>
<protein>
    <recommendedName>
        <fullName evidence="3">Porin</fullName>
    </recommendedName>
</protein>
<organism evidence="1 2">
    <name type="scientific">Stakelama saccharophila</name>
    <dbReference type="NCBI Taxonomy" id="3075605"/>
    <lineage>
        <taxon>Bacteria</taxon>
        <taxon>Pseudomonadati</taxon>
        <taxon>Pseudomonadota</taxon>
        <taxon>Alphaproteobacteria</taxon>
        <taxon>Sphingomonadales</taxon>
        <taxon>Sphingomonadaceae</taxon>
        <taxon>Stakelama</taxon>
    </lineage>
</organism>
<name>A0ABZ0B9R5_9SPHN</name>